<keyword evidence="2" id="KW-1185">Reference proteome</keyword>
<evidence type="ECO:0000313" key="2">
    <source>
        <dbReference type="Proteomes" id="UP000018745"/>
    </source>
</evidence>
<proteinExistence type="predicted"/>
<dbReference type="EMBL" id="CP006935">
    <property type="protein sequence ID" value="AHC40133.1"/>
    <property type="molecule type" value="Genomic_DNA"/>
</dbReference>
<sequence>MKFENPKVNVNYIFDRRNCGDSVVTDNEGAAWNNLRCLKKEKRIRIQRVPCYVVEEKDLVEKVLETTF</sequence>
<protein>
    <submittedName>
        <fullName evidence="1">Uncharacterized protein</fullName>
    </submittedName>
</protein>
<gene>
    <name evidence="1" type="ORF">OVS_00715</name>
</gene>
<dbReference type="RefSeq" id="WP_024070936.1">
    <property type="nucleotide sequence ID" value="NC_023062.1"/>
</dbReference>
<organism evidence="1 2">
    <name type="scientific">Mycoplasma ovis str. Michigan</name>
    <dbReference type="NCBI Taxonomy" id="1415773"/>
    <lineage>
        <taxon>Bacteria</taxon>
        <taxon>Bacillati</taxon>
        <taxon>Mycoplasmatota</taxon>
        <taxon>Mollicutes</taxon>
        <taxon>Mycoplasmataceae</taxon>
        <taxon>Mycoplasma</taxon>
    </lineage>
</organism>
<dbReference type="Proteomes" id="UP000018745">
    <property type="component" value="Chromosome"/>
</dbReference>
<accession>A0ABM5P0Z8</accession>
<reference evidence="1 2" key="1">
    <citation type="journal article" date="2014" name="Genome Announc.">
        <title>Complete Genome Sequence of Mycoplasma ovis Strain Michigan, a Hemoplasma of Sheep with Two Distinct 16S rRNA Genes.</title>
        <authorList>
            <person name="Deshuillers P.L."/>
            <person name="Santos A.P."/>
            <person name="do Nascimento N.C."/>
            <person name="Hampel J.A."/>
            <person name="Bergin I.L."/>
            <person name="Dyson M.C."/>
            <person name="Messick J.B."/>
        </authorList>
    </citation>
    <scope>NUCLEOTIDE SEQUENCE [LARGE SCALE GENOMIC DNA]</scope>
    <source>
        <strain evidence="1 2">Michigan</strain>
    </source>
</reference>
<name>A0ABM5P0Z8_9MOLU</name>
<evidence type="ECO:0000313" key="1">
    <source>
        <dbReference type="EMBL" id="AHC40133.1"/>
    </source>
</evidence>